<organism evidence="3 4">
    <name type="scientific">Elongatibacter sediminis</name>
    <dbReference type="NCBI Taxonomy" id="3119006"/>
    <lineage>
        <taxon>Bacteria</taxon>
        <taxon>Pseudomonadati</taxon>
        <taxon>Pseudomonadota</taxon>
        <taxon>Gammaproteobacteria</taxon>
        <taxon>Chromatiales</taxon>
        <taxon>Wenzhouxiangellaceae</taxon>
        <taxon>Elongatibacter</taxon>
    </lineage>
</organism>
<proteinExistence type="predicted"/>
<dbReference type="GO" id="GO:0009636">
    <property type="term" value="P:response to toxic substance"/>
    <property type="evidence" value="ECO:0007669"/>
    <property type="project" value="TreeGrafter"/>
</dbReference>
<dbReference type="Pfam" id="PF13630">
    <property type="entry name" value="SdpI"/>
    <property type="match status" value="1"/>
</dbReference>
<feature type="transmembrane region" description="Helical" evidence="1">
    <location>
        <begin position="163"/>
        <end position="182"/>
    </location>
</feature>
<dbReference type="EMBL" id="JAZHOG010000007">
    <property type="protein sequence ID" value="MEJ8568251.1"/>
    <property type="molecule type" value="Genomic_DNA"/>
</dbReference>
<keyword evidence="1" id="KW-1133">Transmembrane helix</keyword>
<dbReference type="AlphaFoldDB" id="A0AAW9RKW0"/>
<dbReference type="Pfam" id="PF07853">
    <property type="entry name" value="DUF1648"/>
    <property type="match status" value="1"/>
</dbReference>
<feature type="transmembrane region" description="Helical" evidence="1">
    <location>
        <begin position="117"/>
        <end position="135"/>
    </location>
</feature>
<dbReference type="PANTHER" id="PTHR37810">
    <property type="entry name" value="IMMUNITY PROTEIN SDPI"/>
    <property type="match status" value="1"/>
</dbReference>
<evidence type="ECO:0000256" key="1">
    <source>
        <dbReference type="SAM" id="Phobius"/>
    </source>
</evidence>
<dbReference type="InterPro" id="IPR026272">
    <property type="entry name" value="SdpI"/>
</dbReference>
<keyword evidence="1" id="KW-0472">Membrane</keyword>
<keyword evidence="1" id="KW-0812">Transmembrane</keyword>
<feature type="transmembrane region" description="Helical" evidence="1">
    <location>
        <begin position="85"/>
        <end position="105"/>
    </location>
</feature>
<gene>
    <name evidence="3" type="ORF">V3330_11495</name>
</gene>
<dbReference type="PANTHER" id="PTHR37810:SF5">
    <property type="entry name" value="IMMUNITY PROTEIN SDPI"/>
    <property type="match status" value="1"/>
</dbReference>
<dbReference type="InterPro" id="IPR012867">
    <property type="entry name" value="DUF1648"/>
</dbReference>
<feature type="transmembrane region" description="Helical" evidence="1">
    <location>
        <begin position="53"/>
        <end position="73"/>
    </location>
</feature>
<feature type="domain" description="DUF1648" evidence="2">
    <location>
        <begin position="12"/>
        <end position="59"/>
    </location>
</feature>
<dbReference type="PIRSF" id="PIRSF038959">
    <property type="entry name" value="SdpI"/>
    <property type="match status" value="1"/>
</dbReference>
<reference evidence="3 4" key="1">
    <citation type="submission" date="2024-02" db="EMBL/GenBank/DDBJ databases">
        <title>A novel Wenzhouxiangellaceae bacterium, isolated from coastal sediments.</title>
        <authorList>
            <person name="Du Z.-J."/>
            <person name="Ye Y.-Q."/>
            <person name="Zhang X.-Y."/>
        </authorList>
    </citation>
    <scope>NUCLEOTIDE SEQUENCE [LARGE SCALE GENOMIC DNA]</scope>
    <source>
        <strain evidence="3 4">CH-27</strain>
    </source>
</reference>
<name>A0AAW9RKW0_9GAMM</name>
<dbReference type="Proteomes" id="UP001359886">
    <property type="component" value="Unassembled WGS sequence"/>
</dbReference>
<accession>A0AAW9RKW0</accession>
<evidence type="ECO:0000259" key="2">
    <source>
        <dbReference type="Pfam" id="PF07853"/>
    </source>
</evidence>
<evidence type="ECO:0000313" key="3">
    <source>
        <dbReference type="EMBL" id="MEJ8568251.1"/>
    </source>
</evidence>
<sequence>MKVSRLNLLTAVVVAALAALAWAWYPLLPDPVPTHWNLDGAADGWTAKPWGVWLMPLIAGGTAALLMALPWVAPRGFRLEAGRRAYDLVVLLVVSFLGALAVVGWNSAMGGRLGMDRALPFLLGAFFIVLGNYLAKFPRNFFIGIRTPWTLASETVWNRTHRLGGWLFMAAGLVCVLTGLAGGPLWPGLLALGLAALVATGYSLVLYRRLHGFVSEDTDSG</sequence>
<protein>
    <submittedName>
        <fullName evidence="3">SdpI family protein</fullName>
    </submittedName>
</protein>
<dbReference type="InterPro" id="IPR025962">
    <property type="entry name" value="SdpI/YhfL"/>
</dbReference>
<evidence type="ECO:0000313" key="4">
    <source>
        <dbReference type="Proteomes" id="UP001359886"/>
    </source>
</evidence>
<dbReference type="RefSeq" id="WP_354695572.1">
    <property type="nucleotide sequence ID" value="NZ_JAZHOG010000007.1"/>
</dbReference>
<keyword evidence="4" id="KW-1185">Reference proteome</keyword>
<feature type="transmembrane region" description="Helical" evidence="1">
    <location>
        <begin position="188"/>
        <end position="207"/>
    </location>
</feature>
<comment type="caution">
    <text evidence="3">The sequence shown here is derived from an EMBL/GenBank/DDBJ whole genome shotgun (WGS) entry which is preliminary data.</text>
</comment>